<protein>
    <submittedName>
        <fullName evidence="1">Uncharacterized protein</fullName>
    </submittedName>
</protein>
<accession>A0AA40K4V4</accession>
<evidence type="ECO:0000313" key="1">
    <source>
        <dbReference type="EMBL" id="KAK0745727.1"/>
    </source>
</evidence>
<dbReference type="Proteomes" id="UP001172155">
    <property type="component" value="Unassembled WGS sequence"/>
</dbReference>
<dbReference type="AlphaFoldDB" id="A0AA40K4V4"/>
<proteinExistence type="predicted"/>
<dbReference type="EMBL" id="JAUKUD010000004">
    <property type="protein sequence ID" value="KAK0745727.1"/>
    <property type="molecule type" value="Genomic_DNA"/>
</dbReference>
<organism evidence="1 2">
    <name type="scientific">Schizothecium vesticola</name>
    <dbReference type="NCBI Taxonomy" id="314040"/>
    <lineage>
        <taxon>Eukaryota</taxon>
        <taxon>Fungi</taxon>
        <taxon>Dikarya</taxon>
        <taxon>Ascomycota</taxon>
        <taxon>Pezizomycotina</taxon>
        <taxon>Sordariomycetes</taxon>
        <taxon>Sordariomycetidae</taxon>
        <taxon>Sordariales</taxon>
        <taxon>Schizotheciaceae</taxon>
        <taxon>Schizothecium</taxon>
    </lineage>
</organism>
<evidence type="ECO:0000313" key="2">
    <source>
        <dbReference type="Proteomes" id="UP001172155"/>
    </source>
</evidence>
<comment type="caution">
    <text evidence="1">The sequence shown here is derived from an EMBL/GenBank/DDBJ whole genome shotgun (WGS) entry which is preliminary data.</text>
</comment>
<sequence length="107" mass="11483">MSPTVIEAGANGRVNLDDPVHRFENIFTIPVQDDSGSPPGLPTRLRWHLGGRPIVTGAAAICGIIVLQRQVNNPTAQFGAGNGTKNSDTLSRAIVPGQTHFIYIRVR</sequence>
<reference evidence="1" key="1">
    <citation type="submission" date="2023-06" db="EMBL/GenBank/DDBJ databases">
        <title>Genome-scale phylogeny and comparative genomics of the fungal order Sordariales.</title>
        <authorList>
            <consortium name="Lawrence Berkeley National Laboratory"/>
            <person name="Hensen N."/>
            <person name="Bonometti L."/>
            <person name="Westerberg I."/>
            <person name="Brannstrom I.O."/>
            <person name="Guillou S."/>
            <person name="Cros-Aarteil S."/>
            <person name="Calhoun S."/>
            <person name="Haridas S."/>
            <person name="Kuo A."/>
            <person name="Mondo S."/>
            <person name="Pangilinan J."/>
            <person name="Riley R."/>
            <person name="LaButti K."/>
            <person name="Andreopoulos B."/>
            <person name="Lipzen A."/>
            <person name="Chen C."/>
            <person name="Yanf M."/>
            <person name="Daum C."/>
            <person name="Ng V."/>
            <person name="Clum A."/>
            <person name="Steindorff A."/>
            <person name="Ohm R."/>
            <person name="Martin F."/>
            <person name="Silar P."/>
            <person name="Natvig D."/>
            <person name="Lalanne C."/>
            <person name="Gautier V."/>
            <person name="Ament-velasquez S.L."/>
            <person name="Kruys A."/>
            <person name="Hutchinson M.I."/>
            <person name="Powell A.J."/>
            <person name="Barry K."/>
            <person name="Miller A.N."/>
            <person name="Grigoriev I.V."/>
            <person name="Debuchy R."/>
            <person name="Gladieux P."/>
            <person name="Thoren M.H."/>
            <person name="Johannesson H."/>
        </authorList>
    </citation>
    <scope>NUCLEOTIDE SEQUENCE</scope>
    <source>
        <strain evidence="1">SMH3187-1</strain>
    </source>
</reference>
<keyword evidence="2" id="KW-1185">Reference proteome</keyword>
<name>A0AA40K4V4_9PEZI</name>
<gene>
    <name evidence="1" type="ORF">B0T18DRAFT_428827</name>
</gene>